<dbReference type="PROSITE" id="PS00636">
    <property type="entry name" value="DNAJ_1"/>
    <property type="match status" value="1"/>
</dbReference>
<accession>A0A9E2L4K3</accession>
<dbReference type="PRINTS" id="PR00625">
    <property type="entry name" value="JDOMAIN"/>
</dbReference>
<evidence type="ECO:0000313" key="3">
    <source>
        <dbReference type="EMBL" id="MBU3850752.1"/>
    </source>
</evidence>
<dbReference type="CDD" id="cd06257">
    <property type="entry name" value="DnaJ"/>
    <property type="match status" value="1"/>
</dbReference>
<organism evidence="3 4">
    <name type="scientific">Candidatus Treponema excrementipullorum</name>
    <dbReference type="NCBI Taxonomy" id="2838768"/>
    <lineage>
        <taxon>Bacteria</taxon>
        <taxon>Pseudomonadati</taxon>
        <taxon>Spirochaetota</taxon>
        <taxon>Spirochaetia</taxon>
        <taxon>Spirochaetales</taxon>
        <taxon>Treponemataceae</taxon>
        <taxon>Treponema</taxon>
    </lineage>
</organism>
<dbReference type="AlphaFoldDB" id="A0A9E2L4K3"/>
<dbReference type="PROSITE" id="PS50076">
    <property type="entry name" value="DNAJ_2"/>
    <property type="match status" value="1"/>
</dbReference>
<comment type="caution">
    <text evidence="3">The sequence shown here is derived from an EMBL/GenBank/DDBJ whole genome shotgun (WGS) entry which is preliminary data.</text>
</comment>
<dbReference type="SUPFAM" id="SSF46565">
    <property type="entry name" value="Chaperone J-domain"/>
    <property type="match status" value="1"/>
</dbReference>
<reference evidence="3" key="2">
    <citation type="submission" date="2021-04" db="EMBL/GenBank/DDBJ databases">
        <authorList>
            <person name="Gilroy R."/>
        </authorList>
    </citation>
    <scope>NUCLEOTIDE SEQUENCE</scope>
    <source>
        <strain evidence="3">Gambia15-2214</strain>
    </source>
</reference>
<keyword evidence="1" id="KW-0472">Membrane</keyword>
<sequence>MDDLYSVLGVSKNASAEEIKKAYRNLAFKYHPDRNPNNKDAEDKFKQINSAYAVLGDETKRAQYDRYGATGQFSGSQQYNRGYSTSEQGYNPFEEMFGYGADARRNAGNYYTYEWRTEKKAEPSRSEALWSLLKSGIVFLLGVNFFWFSFVLFPVGPIFALWAIIGGLAGAVNSIKYIFRRKNTGGTRE</sequence>
<dbReference type="InterPro" id="IPR036869">
    <property type="entry name" value="J_dom_sf"/>
</dbReference>
<keyword evidence="1" id="KW-0812">Transmembrane</keyword>
<proteinExistence type="predicted"/>
<dbReference type="GO" id="GO:0051082">
    <property type="term" value="F:unfolded protein binding"/>
    <property type="evidence" value="ECO:0007669"/>
    <property type="project" value="TreeGrafter"/>
</dbReference>
<dbReference type="Pfam" id="PF00226">
    <property type="entry name" value="DnaJ"/>
    <property type="match status" value="1"/>
</dbReference>
<keyword evidence="1" id="KW-1133">Transmembrane helix</keyword>
<dbReference type="PANTHER" id="PTHR43096">
    <property type="entry name" value="DNAJ HOMOLOG 1, MITOCHONDRIAL-RELATED"/>
    <property type="match status" value="1"/>
</dbReference>
<dbReference type="InterPro" id="IPR001623">
    <property type="entry name" value="DnaJ_domain"/>
</dbReference>
<dbReference type="Proteomes" id="UP000823914">
    <property type="component" value="Unassembled WGS sequence"/>
</dbReference>
<dbReference type="GO" id="GO:0042026">
    <property type="term" value="P:protein refolding"/>
    <property type="evidence" value="ECO:0007669"/>
    <property type="project" value="TreeGrafter"/>
</dbReference>
<evidence type="ECO:0000256" key="1">
    <source>
        <dbReference type="SAM" id="Phobius"/>
    </source>
</evidence>
<dbReference type="Gene3D" id="1.10.287.110">
    <property type="entry name" value="DnaJ domain"/>
    <property type="match status" value="1"/>
</dbReference>
<name>A0A9E2L4K3_9SPIR</name>
<dbReference type="InterPro" id="IPR018253">
    <property type="entry name" value="DnaJ_domain_CS"/>
</dbReference>
<feature type="domain" description="J" evidence="2">
    <location>
        <begin position="3"/>
        <end position="68"/>
    </location>
</feature>
<evidence type="ECO:0000259" key="2">
    <source>
        <dbReference type="PROSITE" id="PS50076"/>
    </source>
</evidence>
<gene>
    <name evidence="3" type="ORF">IAA16_09320</name>
</gene>
<reference evidence="3" key="1">
    <citation type="journal article" date="2021" name="PeerJ">
        <title>Extensive microbial diversity within the chicken gut microbiome revealed by metagenomics and culture.</title>
        <authorList>
            <person name="Gilroy R."/>
            <person name="Ravi A."/>
            <person name="Getino M."/>
            <person name="Pursley I."/>
            <person name="Horton D.L."/>
            <person name="Alikhan N.F."/>
            <person name="Baker D."/>
            <person name="Gharbi K."/>
            <person name="Hall N."/>
            <person name="Watson M."/>
            <person name="Adriaenssens E.M."/>
            <person name="Foster-Nyarko E."/>
            <person name="Jarju S."/>
            <person name="Secka A."/>
            <person name="Antonio M."/>
            <person name="Oren A."/>
            <person name="Chaudhuri R.R."/>
            <person name="La Ragione R."/>
            <person name="Hildebrand F."/>
            <person name="Pallen M.J."/>
        </authorList>
    </citation>
    <scope>NUCLEOTIDE SEQUENCE</scope>
    <source>
        <strain evidence="3">Gambia15-2214</strain>
    </source>
</reference>
<dbReference type="EMBL" id="JAHLFV010000214">
    <property type="protein sequence ID" value="MBU3850752.1"/>
    <property type="molecule type" value="Genomic_DNA"/>
</dbReference>
<feature type="transmembrane region" description="Helical" evidence="1">
    <location>
        <begin position="129"/>
        <end position="153"/>
    </location>
</feature>
<dbReference type="GO" id="GO:0005737">
    <property type="term" value="C:cytoplasm"/>
    <property type="evidence" value="ECO:0007669"/>
    <property type="project" value="TreeGrafter"/>
</dbReference>
<evidence type="ECO:0000313" key="4">
    <source>
        <dbReference type="Proteomes" id="UP000823914"/>
    </source>
</evidence>
<protein>
    <submittedName>
        <fullName evidence="3">DnaJ domain-containing protein</fullName>
    </submittedName>
</protein>
<feature type="transmembrane region" description="Helical" evidence="1">
    <location>
        <begin position="159"/>
        <end position="179"/>
    </location>
</feature>
<dbReference type="SMART" id="SM00271">
    <property type="entry name" value="DnaJ"/>
    <property type="match status" value="1"/>
</dbReference>
<dbReference type="PANTHER" id="PTHR43096:SF48">
    <property type="entry name" value="CHAPERONE PROTEIN DNAJ"/>
    <property type="match status" value="1"/>
</dbReference>